<protein>
    <submittedName>
        <fullName evidence="1">Uncharacterized protein</fullName>
    </submittedName>
</protein>
<accession>W9C0P0</accession>
<dbReference type="HOGENOM" id="CLU_1428775_0_0_1"/>
<sequence>MADRADRLAKAQRLSCELCDDDILTVINTFLRTKWQKANFGLPNKNPILWIKFANKRGFERIEMEAQNQQYIFDIIERFYQKDTKEQLELLVIAGIYKDEQARLSKVRIPKLFRIVYTAEFKAFVMEFVPGQTLDSLMCLKYNATGELFYWYSTPYSYDLSLFEEHLYDYANVIGLLLSLPVPDILPQVQ</sequence>
<reference evidence="1 2" key="1">
    <citation type="journal article" date="2014" name="Genome Announc.">
        <title>Draft genome sequence of Sclerotinia borealis, a psychrophilic plant pathogenic fungus.</title>
        <authorList>
            <person name="Mardanov A.V."/>
            <person name="Beletsky A.V."/>
            <person name="Kadnikov V.V."/>
            <person name="Ignatov A.N."/>
            <person name="Ravin N.V."/>
        </authorList>
    </citation>
    <scope>NUCLEOTIDE SEQUENCE [LARGE SCALE GENOMIC DNA]</scope>
    <source>
        <strain evidence="2">F-4157</strain>
    </source>
</reference>
<dbReference type="EMBL" id="AYSA01000642">
    <property type="protein sequence ID" value="ESZ90357.1"/>
    <property type="molecule type" value="Genomic_DNA"/>
</dbReference>
<evidence type="ECO:0000313" key="2">
    <source>
        <dbReference type="Proteomes" id="UP000019487"/>
    </source>
</evidence>
<keyword evidence="2" id="KW-1185">Reference proteome</keyword>
<dbReference type="Proteomes" id="UP000019487">
    <property type="component" value="Unassembled WGS sequence"/>
</dbReference>
<dbReference type="OrthoDB" id="3250044at2759"/>
<evidence type="ECO:0000313" key="1">
    <source>
        <dbReference type="EMBL" id="ESZ90357.1"/>
    </source>
</evidence>
<name>W9C0P0_SCLBF</name>
<gene>
    <name evidence="1" type="ORF">SBOR_9258</name>
</gene>
<proteinExistence type="predicted"/>
<dbReference type="AlphaFoldDB" id="W9C0P0"/>
<comment type="caution">
    <text evidence="1">The sequence shown here is derived from an EMBL/GenBank/DDBJ whole genome shotgun (WGS) entry which is preliminary data.</text>
</comment>
<organism evidence="1 2">
    <name type="scientific">Sclerotinia borealis (strain F-4128)</name>
    <dbReference type="NCBI Taxonomy" id="1432307"/>
    <lineage>
        <taxon>Eukaryota</taxon>
        <taxon>Fungi</taxon>
        <taxon>Dikarya</taxon>
        <taxon>Ascomycota</taxon>
        <taxon>Pezizomycotina</taxon>
        <taxon>Leotiomycetes</taxon>
        <taxon>Helotiales</taxon>
        <taxon>Sclerotiniaceae</taxon>
        <taxon>Sclerotinia</taxon>
    </lineage>
</organism>